<reference evidence="2 3" key="1">
    <citation type="journal article" date="2018" name="Cell">
        <title>The Chara Genome: Secondary Complexity and Implications for Plant Terrestrialization.</title>
        <authorList>
            <person name="Nishiyama T."/>
            <person name="Sakayama H."/>
            <person name="Vries J.D."/>
            <person name="Buschmann H."/>
            <person name="Saint-Marcoux D."/>
            <person name="Ullrich K.K."/>
            <person name="Haas F.B."/>
            <person name="Vanderstraeten L."/>
            <person name="Becker D."/>
            <person name="Lang D."/>
            <person name="Vosolsobe S."/>
            <person name="Rombauts S."/>
            <person name="Wilhelmsson P.K.I."/>
            <person name="Janitza P."/>
            <person name="Kern R."/>
            <person name="Heyl A."/>
            <person name="Rumpler F."/>
            <person name="Villalobos L.I.A.C."/>
            <person name="Clay J.M."/>
            <person name="Skokan R."/>
            <person name="Toyoda A."/>
            <person name="Suzuki Y."/>
            <person name="Kagoshima H."/>
            <person name="Schijlen E."/>
            <person name="Tajeshwar N."/>
            <person name="Catarino B."/>
            <person name="Hetherington A.J."/>
            <person name="Saltykova A."/>
            <person name="Bonnot C."/>
            <person name="Breuninger H."/>
            <person name="Symeonidi A."/>
            <person name="Radhakrishnan G.V."/>
            <person name="Van Nieuwerburgh F."/>
            <person name="Deforce D."/>
            <person name="Chang C."/>
            <person name="Karol K.G."/>
            <person name="Hedrich R."/>
            <person name="Ulvskov P."/>
            <person name="Glockner G."/>
            <person name="Delwiche C.F."/>
            <person name="Petrasek J."/>
            <person name="Van de Peer Y."/>
            <person name="Friml J."/>
            <person name="Beilby M."/>
            <person name="Dolan L."/>
            <person name="Kohara Y."/>
            <person name="Sugano S."/>
            <person name="Fujiyama A."/>
            <person name="Delaux P.-M."/>
            <person name="Quint M."/>
            <person name="TheiBen G."/>
            <person name="Hagemann M."/>
            <person name="Harholt J."/>
            <person name="Dunand C."/>
            <person name="Zachgo S."/>
            <person name="Langdale J."/>
            <person name="Maumus F."/>
            <person name="Straeten D.V.D."/>
            <person name="Gould S.B."/>
            <person name="Rensing S.A."/>
        </authorList>
    </citation>
    <scope>NUCLEOTIDE SEQUENCE [LARGE SCALE GENOMIC DNA]</scope>
    <source>
        <strain evidence="2 3">S276</strain>
    </source>
</reference>
<evidence type="ECO:0000313" key="2">
    <source>
        <dbReference type="EMBL" id="GBG71439.1"/>
    </source>
</evidence>
<sequence>MDDIIHLVRCKLEYDDDQERAQAVKVGAKFKPDPVQWEEMAARMQERGVNKDEEECKGKWAQEMSHYRRIHDYQGESGKPDFFDMNWEEKQQWKIALCMRREVYDVFEECYGKDHSISPPNLSDTGVPFNSSSPGSSGAECATCEGQRDAGWRRRKTVREKVANGVVDAIGGHGASMTSAIDRGTETQAKSDKDFVAVLMLLVEKIGVNAHVMAEAMGRGAGAGCIVEQVFL</sequence>
<dbReference type="Pfam" id="PF13837">
    <property type="entry name" value="Myb_DNA-bind_4"/>
    <property type="match status" value="1"/>
</dbReference>
<dbReference type="Proteomes" id="UP000265515">
    <property type="component" value="Unassembled WGS sequence"/>
</dbReference>
<keyword evidence="3" id="KW-1185">Reference proteome</keyword>
<dbReference type="OrthoDB" id="2379186at2759"/>
<gene>
    <name evidence="2" type="ORF">CBR_g8858</name>
</gene>
<proteinExistence type="predicted"/>
<comment type="caution">
    <text evidence="2">The sequence shown here is derived from an EMBL/GenBank/DDBJ whole genome shotgun (WGS) entry which is preliminary data.</text>
</comment>
<organism evidence="2 3">
    <name type="scientific">Chara braunii</name>
    <name type="common">Braun's stonewort</name>
    <dbReference type="NCBI Taxonomy" id="69332"/>
    <lineage>
        <taxon>Eukaryota</taxon>
        <taxon>Viridiplantae</taxon>
        <taxon>Streptophyta</taxon>
        <taxon>Charophyceae</taxon>
        <taxon>Charales</taxon>
        <taxon>Characeae</taxon>
        <taxon>Chara</taxon>
    </lineage>
</organism>
<accession>A0A388KN04</accession>
<dbReference type="PANTHER" id="PTHR33492:SF4">
    <property type="entry name" value="OS02G0174300 PROTEIN"/>
    <property type="match status" value="1"/>
</dbReference>
<name>A0A388KN04_CHABU</name>
<feature type="domain" description="Myb/SANT-like DNA-binding" evidence="1">
    <location>
        <begin position="33"/>
        <end position="83"/>
    </location>
</feature>
<dbReference type="AlphaFoldDB" id="A0A388KN04"/>
<evidence type="ECO:0000259" key="1">
    <source>
        <dbReference type="Pfam" id="PF13837"/>
    </source>
</evidence>
<dbReference type="InterPro" id="IPR044822">
    <property type="entry name" value="Myb_DNA-bind_4"/>
</dbReference>
<dbReference type="PANTHER" id="PTHR33492">
    <property type="entry name" value="OSJNBA0043A12.37 PROTEIN-RELATED"/>
    <property type="match status" value="1"/>
</dbReference>
<evidence type="ECO:0000313" key="3">
    <source>
        <dbReference type="Proteomes" id="UP000265515"/>
    </source>
</evidence>
<dbReference type="Gramene" id="GBG71439">
    <property type="protein sequence ID" value="GBG71439"/>
    <property type="gene ID" value="CBR_g8858"/>
</dbReference>
<dbReference type="EMBL" id="BFEA01000146">
    <property type="protein sequence ID" value="GBG71439.1"/>
    <property type="molecule type" value="Genomic_DNA"/>
</dbReference>
<protein>
    <recommendedName>
        <fullName evidence="1">Myb/SANT-like DNA-binding domain-containing protein</fullName>
    </recommendedName>
</protein>
<dbReference type="Gene3D" id="1.10.10.60">
    <property type="entry name" value="Homeodomain-like"/>
    <property type="match status" value="1"/>
</dbReference>